<dbReference type="SUPFAM" id="SSF53383">
    <property type="entry name" value="PLP-dependent transferases"/>
    <property type="match status" value="1"/>
</dbReference>
<dbReference type="Pfam" id="PF00155">
    <property type="entry name" value="Aminotran_1_2"/>
    <property type="match status" value="1"/>
</dbReference>
<keyword evidence="4 7" id="KW-0032">Aminotransferase</keyword>
<evidence type="ECO:0000256" key="4">
    <source>
        <dbReference type="ARBA" id="ARBA00022576"/>
    </source>
</evidence>
<evidence type="ECO:0000256" key="5">
    <source>
        <dbReference type="ARBA" id="ARBA00022679"/>
    </source>
</evidence>
<evidence type="ECO:0000313" key="9">
    <source>
        <dbReference type="EMBL" id="KTA97278.1"/>
    </source>
</evidence>
<dbReference type="VEuPathDB" id="FungiDB:B1J91_J04554g"/>
<keyword evidence="6" id="KW-0663">Pyridoxal phosphate</keyword>
<dbReference type="GO" id="GO:0006532">
    <property type="term" value="P:aspartate biosynthetic process"/>
    <property type="evidence" value="ECO:0007669"/>
    <property type="project" value="TreeGrafter"/>
</dbReference>
<comment type="similarity">
    <text evidence="2">Belongs to the class-I pyridoxal-phosphate-dependent aminotransferase family.</text>
</comment>
<organism evidence="9 11">
    <name type="scientific">Candida glabrata</name>
    <name type="common">Yeast</name>
    <name type="synonym">Torulopsis glabrata</name>
    <dbReference type="NCBI Taxonomy" id="5478"/>
    <lineage>
        <taxon>Eukaryota</taxon>
        <taxon>Fungi</taxon>
        <taxon>Dikarya</taxon>
        <taxon>Ascomycota</taxon>
        <taxon>Saccharomycotina</taxon>
        <taxon>Saccharomycetes</taxon>
        <taxon>Saccharomycetales</taxon>
        <taxon>Saccharomycetaceae</taxon>
        <taxon>Nakaseomyces</taxon>
    </lineage>
</organism>
<dbReference type="FunFam" id="3.90.1150.10:FF:000001">
    <property type="entry name" value="Aspartate aminotransferase"/>
    <property type="match status" value="1"/>
</dbReference>
<dbReference type="AlphaFoldDB" id="A0A0W0CC97"/>
<comment type="miscellaneous">
    <text evidence="7">In eukaryotes there are cytoplasmic, mitochondrial and chloroplastic isozymes.</text>
</comment>
<evidence type="ECO:0000256" key="1">
    <source>
        <dbReference type="ARBA" id="ARBA00001933"/>
    </source>
</evidence>
<dbReference type="Gene3D" id="3.40.640.10">
    <property type="entry name" value="Type I PLP-dependent aspartate aminotransferase-like (Major domain)"/>
    <property type="match status" value="1"/>
</dbReference>
<gene>
    <name evidence="10" type="ORF">AO440_002961</name>
    <name evidence="9" type="ORF">AO440_005320</name>
</gene>
<evidence type="ECO:0000256" key="2">
    <source>
        <dbReference type="ARBA" id="ARBA00007441"/>
    </source>
</evidence>
<dbReference type="PANTHER" id="PTHR11879:SF55">
    <property type="entry name" value="GLUTAMATE OXALOACETATE TRANSAMINASE 1, ISOFORM B"/>
    <property type="match status" value="1"/>
</dbReference>
<proteinExistence type="inferred from homology"/>
<dbReference type="InterPro" id="IPR004838">
    <property type="entry name" value="NHTrfase_class1_PyrdxlP-BS"/>
</dbReference>
<evidence type="ECO:0000256" key="7">
    <source>
        <dbReference type="RuleBase" id="RU000480"/>
    </source>
</evidence>
<protein>
    <recommendedName>
        <fullName evidence="7">Aspartate aminotransferase</fullName>
        <ecNumber evidence="7">2.6.1.1</ecNumber>
    </recommendedName>
</protein>
<dbReference type="Proteomes" id="UP000054886">
    <property type="component" value="Unassembled WGS sequence"/>
</dbReference>
<keyword evidence="5 7" id="KW-0808">Transferase</keyword>
<dbReference type="VEuPathDB" id="FungiDB:CAGL0J04554g"/>
<evidence type="ECO:0000256" key="3">
    <source>
        <dbReference type="ARBA" id="ARBA00011738"/>
    </source>
</evidence>
<dbReference type="NCBIfam" id="NF006719">
    <property type="entry name" value="PRK09257.1"/>
    <property type="match status" value="1"/>
</dbReference>
<dbReference type="EC" id="2.6.1.1" evidence="7"/>
<accession>A0A0W0CC97</accession>
<dbReference type="GO" id="GO:0030170">
    <property type="term" value="F:pyridoxal phosphate binding"/>
    <property type="evidence" value="ECO:0007669"/>
    <property type="project" value="InterPro"/>
</dbReference>
<dbReference type="FunFam" id="3.40.640.10:FF:000064">
    <property type="entry name" value="Aspartate aminotransferase"/>
    <property type="match status" value="1"/>
</dbReference>
<dbReference type="InterPro" id="IPR015424">
    <property type="entry name" value="PyrdxlP-dep_Trfase"/>
</dbReference>
<dbReference type="VEuPathDB" id="FungiDB:GVI51_J04389"/>
<evidence type="ECO:0000259" key="8">
    <source>
        <dbReference type="Pfam" id="PF00155"/>
    </source>
</evidence>
<dbReference type="InterPro" id="IPR015422">
    <property type="entry name" value="PyrdxlP-dep_Trfase_small"/>
</dbReference>
<dbReference type="GO" id="GO:0005829">
    <property type="term" value="C:cytosol"/>
    <property type="evidence" value="ECO:0007669"/>
    <property type="project" value="TreeGrafter"/>
</dbReference>
<dbReference type="EMBL" id="LLZZ01000043">
    <property type="protein sequence ID" value="KTB11152.1"/>
    <property type="molecule type" value="Genomic_DNA"/>
</dbReference>
<evidence type="ECO:0000313" key="11">
    <source>
        <dbReference type="Proteomes" id="UP000054886"/>
    </source>
</evidence>
<dbReference type="PROSITE" id="PS00105">
    <property type="entry name" value="AA_TRANSFER_CLASS_1"/>
    <property type="match status" value="1"/>
</dbReference>
<reference evidence="9 11" key="1">
    <citation type="submission" date="2015-10" db="EMBL/GenBank/DDBJ databases">
        <title>Draft genomes sequences of Candida glabrata isolates 1A, 1B, 2A, 2B, 3A and 3B.</title>
        <authorList>
            <person name="Haavelsrud O.E."/>
            <person name="Gaustad P."/>
        </authorList>
    </citation>
    <scope>NUCLEOTIDE SEQUENCE [LARGE SCALE GENOMIC DNA]</scope>
    <source>
        <strain evidence="9">910700640</strain>
    </source>
</reference>
<dbReference type="CDD" id="cd00609">
    <property type="entry name" value="AAT_like"/>
    <property type="match status" value="1"/>
</dbReference>
<comment type="cofactor">
    <cofactor evidence="1">
        <name>pyridoxal 5'-phosphate</name>
        <dbReference type="ChEBI" id="CHEBI:597326"/>
    </cofactor>
</comment>
<feature type="domain" description="Aminotransferase class I/classII large" evidence="8">
    <location>
        <begin position="35"/>
        <end position="409"/>
    </location>
</feature>
<comment type="catalytic activity">
    <reaction evidence="7">
        <text>L-aspartate + 2-oxoglutarate = oxaloacetate + L-glutamate</text>
        <dbReference type="Rhea" id="RHEA:21824"/>
        <dbReference type="ChEBI" id="CHEBI:16452"/>
        <dbReference type="ChEBI" id="CHEBI:16810"/>
        <dbReference type="ChEBI" id="CHEBI:29985"/>
        <dbReference type="ChEBI" id="CHEBI:29991"/>
        <dbReference type="EC" id="2.6.1.1"/>
    </reaction>
</comment>
<dbReference type="Gene3D" id="3.90.1150.10">
    <property type="entry name" value="Aspartate Aminotransferase, domain 1"/>
    <property type="match status" value="1"/>
</dbReference>
<sequence>MVKISATVYNDVEPIKTDILFATKQRYLKDTRGFKVDLGVGAYRADNGKPWILPSVRKAERLVQEEDDYDHEYLNICGLDSLTNSAAKVILGEDCPALRESRVISVQSLSGAGALHVAAKFIKKYTPEKKIYLSNPTWPIHQSIFENVDLETDSYPYWDATNKSLDFEGFIKAIDHAPRGSIFVLHACAHNPTGLDPTQEQWHQIIESIQKGDHIPLFDSAYQGFASGDLERDAYAIRYTINQLRDCAPIFVAQSFAKNVGMYGERVGCLHLVLPAQKEDIVSIKDAITSQLSRIIRSEISTPPAYGAKVVSKIFTTPELKEQWYQDLVTMSSRIISVRTRLRDLLVEYNTPGNWDHIVQQCGMFSFTGLTPEMTKRLETEHAVYMVPTGRASVAGLNTGNVQHVAKAINEVVNHFMKD</sequence>
<comment type="caution">
    <text evidence="9">The sequence shown here is derived from an EMBL/GenBank/DDBJ whole genome shotgun (WGS) entry which is preliminary data.</text>
</comment>
<dbReference type="PANTHER" id="PTHR11879">
    <property type="entry name" value="ASPARTATE AMINOTRANSFERASE"/>
    <property type="match status" value="1"/>
</dbReference>
<dbReference type="InterPro" id="IPR015421">
    <property type="entry name" value="PyrdxlP-dep_Trfase_major"/>
</dbReference>
<comment type="subunit">
    <text evidence="3 7">Homodimer.</text>
</comment>
<dbReference type="VEuPathDB" id="FungiDB:GWK60_J04367"/>
<dbReference type="OrthoDB" id="6752799at2759"/>
<dbReference type="InterPro" id="IPR000796">
    <property type="entry name" value="Asp_trans"/>
</dbReference>
<dbReference type="PRINTS" id="PR00799">
    <property type="entry name" value="TRANSAMINASE"/>
</dbReference>
<name>A0A0W0CC97_CANGB</name>
<evidence type="ECO:0000256" key="6">
    <source>
        <dbReference type="ARBA" id="ARBA00022898"/>
    </source>
</evidence>
<dbReference type="GO" id="GO:0004069">
    <property type="term" value="F:L-aspartate:2-oxoglutarate aminotransferase activity"/>
    <property type="evidence" value="ECO:0007669"/>
    <property type="project" value="UniProtKB-EC"/>
</dbReference>
<evidence type="ECO:0000313" key="10">
    <source>
        <dbReference type="EMBL" id="KTB11152.1"/>
    </source>
</evidence>
<dbReference type="EMBL" id="LLZZ01000162">
    <property type="protein sequence ID" value="KTA97278.1"/>
    <property type="molecule type" value="Genomic_DNA"/>
</dbReference>
<dbReference type="InterPro" id="IPR004839">
    <property type="entry name" value="Aminotransferase_I/II_large"/>
</dbReference>